<dbReference type="Proteomes" id="UP001596432">
    <property type="component" value="Unassembled WGS sequence"/>
</dbReference>
<reference evidence="2 3" key="1">
    <citation type="journal article" date="2019" name="Int. J. Syst. Evol. Microbiol.">
        <title>The Global Catalogue of Microorganisms (GCM) 10K type strain sequencing project: providing services to taxonomists for standard genome sequencing and annotation.</title>
        <authorList>
            <consortium name="The Broad Institute Genomics Platform"/>
            <consortium name="The Broad Institute Genome Sequencing Center for Infectious Disease"/>
            <person name="Wu L."/>
            <person name="Ma J."/>
        </authorList>
    </citation>
    <scope>NUCLEOTIDE SEQUENCE [LARGE SCALE GENOMIC DNA]</scope>
    <source>
        <strain evidence="2 3">XZYJT29</strain>
    </source>
</reference>
<dbReference type="AlphaFoldDB" id="A0ABD5Y7C5"/>
<dbReference type="GeneID" id="78821897"/>
<proteinExistence type="predicted"/>
<keyword evidence="1" id="KW-0472">Membrane</keyword>
<accession>A0ABD5Y7C5</accession>
<keyword evidence="3" id="KW-1185">Reference proteome</keyword>
<keyword evidence="1" id="KW-0812">Transmembrane</keyword>
<dbReference type="EMBL" id="JBHTAS010000001">
    <property type="protein sequence ID" value="MFC7141581.1"/>
    <property type="molecule type" value="Genomic_DNA"/>
</dbReference>
<keyword evidence="1" id="KW-1133">Transmembrane helix</keyword>
<gene>
    <name evidence="2" type="ORF">ACFQMA_17295</name>
</gene>
<evidence type="ECO:0000313" key="3">
    <source>
        <dbReference type="Proteomes" id="UP001596432"/>
    </source>
</evidence>
<evidence type="ECO:0000313" key="2">
    <source>
        <dbReference type="EMBL" id="MFC7141581.1"/>
    </source>
</evidence>
<protein>
    <submittedName>
        <fullName evidence="2">Uncharacterized protein</fullName>
    </submittedName>
</protein>
<sequence length="67" mass="7423">MDRTRSVLKLVFGINVLFLLLLGFSYPYLEPGTASYVVAVMTAALCLAMLALVALISYFEWDVFDIG</sequence>
<organism evidence="2 3">
    <name type="scientific">Halosimplex aquaticum</name>
    <dbReference type="NCBI Taxonomy" id="3026162"/>
    <lineage>
        <taxon>Archaea</taxon>
        <taxon>Methanobacteriati</taxon>
        <taxon>Methanobacteriota</taxon>
        <taxon>Stenosarchaea group</taxon>
        <taxon>Halobacteria</taxon>
        <taxon>Halobacteriales</taxon>
        <taxon>Haloarculaceae</taxon>
        <taxon>Halosimplex</taxon>
    </lineage>
</organism>
<comment type="caution">
    <text evidence="2">The sequence shown here is derived from an EMBL/GenBank/DDBJ whole genome shotgun (WGS) entry which is preliminary data.</text>
</comment>
<feature type="transmembrane region" description="Helical" evidence="1">
    <location>
        <begin position="35"/>
        <end position="59"/>
    </location>
</feature>
<name>A0ABD5Y7C5_9EURY</name>
<feature type="transmembrane region" description="Helical" evidence="1">
    <location>
        <begin position="7"/>
        <end position="29"/>
    </location>
</feature>
<evidence type="ECO:0000256" key="1">
    <source>
        <dbReference type="SAM" id="Phobius"/>
    </source>
</evidence>
<dbReference type="RefSeq" id="WP_274322662.1">
    <property type="nucleotide sequence ID" value="NZ_CP118158.1"/>
</dbReference>